<organism evidence="8 9">
    <name type="scientific">Streptomyces glaucosporus</name>
    <dbReference type="NCBI Taxonomy" id="284044"/>
    <lineage>
        <taxon>Bacteria</taxon>
        <taxon>Bacillati</taxon>
        <taxon>Actinomycetota</taxon>
        <taxon>Actinomycetes</taxon>
        <taxon>Kitasatosporales</taxon>
        <taxon>Streptomycetaceae</taxon>
        <taxon>Streptomyces</taxon>
    </lineage>
</organism>
<dbReference type="EMBL" id="BAAATJ010000017">
    <property type="protein sequence ID" value="GAA2405570.1"/>
    <property type="molecule type" value="Genomic_DNA"/>
</dbReference>
<evidence type="ECO:0000256" key="4">
    <source>
        <dbReference type="ARBA" id="ARBA00023172"/>
    </source>
</evidence>
<keyword evidence="3 5" id="KW-0238">DNA-binding</keyword>
<dbReference type="InterPro" id="IPR044068">
    <property type="entry name" value="CB"/>
</dbReference>
<dbReference type="PANTHER" id="PTHR30629:SF2">
    <property type="entry name" value="PROPHAGE INTEGRASE INTS-RELATED"/>
    <property type="match status" value="1"/>
</dbReference>
<evidence type="ECO:0000256" key="5">
    <source>
        <dbReference type="PROSITE-ProRule" id="PRU01248"/>
    </source>
</evidence>
<dbReference type="InterPro" id="IPR004107">
    <property type="entry name" value="Integrase_SAM-like_N"/>
</dbReference>
<dbReference type="SUPFAM" id="SSF56349">
    <property type="entry name" value="DNA breaking-rejoining enzymes"/>
    <property type="match status" value="1"/>
</dbReference>
<comment type="similarity">
    <text evidence="1">Belongs to the 'phage' integrase family.</text>
</comment>
<evidence type="ECO:0000256" key="1">
    <source>
        <dbReference type="ARBA" id="ARBA00008857"/>
    </source>
</evidence>
<name>A0ABN3IKM5_9ACTN</name>
<dbReference type="InterPro" id="IPR002104">
    <property type="entry name" value="Integrase_catalytic"/>
</dbReference>
<proteinExistence type="inferred from homology"/>
<dbReference type="Gene3D" id="1.10.150.130">
    <property type="match status" value="1"/>
</dbReference>
<dbReference type="Proteomes" id="UP001500058">
    <property type="component" value="Unassembled WGS sequence"/>
</dbReference>
<dbReference type="InterPro" id="IPR011010">
    <property type="entry name" value="DNA_brk_join_enz"/>
</dbReference>
<keyword evidence="9" id="KW-1185">Reference proteome</keyword>
<dbReference type="Pfam" id="PF14659">
    <property type="entry name" value="Phage_int_SAM_3"/>
    <property type="match status" value="1"/>
</dbReference>
<evidence type="ECO:0000259" key="6">
    <source>
        <dbReference type="PROSITE" id="PS51898"/>
    </source>
</evidence>
<evidence type="ECO:0000313" key="9">
    <source>
        <dbReference type="Proteomes" id="UP001500058"/>
    </source>
</evidence>
<comment type="caution">
    <text evidence="8">The sequence shown here is derived from an EMBL/GenBank/DDBJ whole genome shotgun (WGS) entry which is preliminary data.</text>
</comment>
<accession>A0ABN3IKM5</accession>
<dbReference type="PANTHER" id="PTHR30629">
    <property type="entry name" value="PROPHAGE INTEGRASE"/>
    <property type="match status" value="1"/>
</dbReference>
<keyword evidence="4" id="KW-0233">DNA recombination</keyword>
<dbReference type="PROSITE" id="PS51898">
    <property type="entry name" value="TYR_RECOMBINASE"/>
    <property type="match status" value="1"/>
</dbReference>
<reference evidence="8 9" key="1">
    <citation type="journal article" date="2019" name="Int. J. Syst. Evol. Microbiol.">
        <title>The Global Catalogue of Microorganisms (GCM) 10K type strain sequencing project: providing services to taxonomists for standard genome sequencing and annotation.</title>
        <authorList>
            <consortium name="The Broad Institute Genomics Platform"/>
            <consortium name="The Broad Institute Genome Sequencing Center for Infectious Disease"/>
            <person name="Wu L."/>
            <person name="Ma J."/>
        </authorList>
    </citation>
    <scope>NUCLEOTIDE SEQUENCE [LARGE SCALE GENOMIC DNA]</scope>
    <source>
        <strain evidence="8 9">JCM 6921</strain>
    </source>
</reference>
<dbReference type="InterPro" id="IPR010998">
    <property type="entry name" value="Integrase_recombinase_N"/>
</dbReference>
<dbReference type="RefSeq" id="WP_344632140.1">
    <property type="nucleotide sequence ID" value="NZ_BAAATJ010000017.1"/>
</dbReference>
<evidence type="ECO:0000256" key="2">
    <source>
        <dbReference type="ARBA" id="ARBA00022908"/>
    </source>
</evidence>
<sequence length="289" mass="32735">MRYREPGGRAGRQREKSFALKRDALAFAVKVENDKRENLYIDPDAGRVPLHRYAEQWLASKSMAPGTAEAYERILRLHVLPHLGRKALAQVTTADVEDLYARWRQEGAAPGTVQSRRIVLSGLFSHAVRHRRIPFSPVREAGKPVGAVPRVDERSLPSFEEIAALAKEIGPRLEPAVWLMAGCGLRIGESLGVFPEDISGGILRMRRQVIRVRDGSGKYVVRYAPLKYRREGEWRDVPAPSSIASLADLLPIRSSSGRIPYPNLLRNSWVRAIRRLKMREYTPHDLRHK</sequence>
<dbReference type="InterPro" id="IPR013762">
    <property type="entry name" value="Integrase-like_cat_sf"/>
</dbReference>
<keyword evidence="2" id="KW-0229">DNA integration</keyword>
<gene>
    <name evidence="8" type="ORF">GCM10010420_36790</name>
</gene>
<dbReference type="InterPro" id="IPR050808">
    <property type="entry name" value="Phage_Integrase"/>
</dbReference>
<feature type="domain" description="Tyr recombinase" evidence="6">
    <location>
        <begin position="152"/>
        <end position="289"/>
    </location>
</feature>
<dbReference type="Gene3D" id="1.10.443.10">
    <property type="entry name" value="Intergrase catalytic core"/>
    <property type="match status" value="1"/>
</dbReference>
<feature type="domain" description="Core-binding (CB)" evidence="7">
    <location>
        <begin position="48"/>
        <end position="128"/>
    </location>
</feature>
<evidence type="ECO:0000259" key="7">
    <source>
        <dbReference type="PROSITE" id="PS51900"/>
    </source>
</evidence>
<evidence type="ECO:0000313" key="8">
    <source>
        <dbReference type="EMBL" id="GAA2405570.1"/>
    </source>
</evidence>
<dbReference type="PROSITE" id="PS51900">
    <property type="entry name" value="CB"/>
    <property type="match status" value="1"/>
</dbReference>
<protein>
    <recommendedName>
        <fullName evidence="10">Integrase</fullName>
    </recommendedName>
</protein>
<evidence type="ECO:0008006" key="10">
    <source>
        <dbReference type="Google" id="ProtNLM"/>
    </source>
</evidence>
<evidence type="ECO:0000256" key="3">
    <source>
        <dbReference type="ARBA" id="ARBA00023125"/>
    </source>
</evidence>